<dbReference type="Proteomes" id="UP000525623">
    <property type="component" value="Unassembled WGS sequence"/>
</dbReference>
<dbReference type="EMBL" id="JABEQL010000028">
    <property type="protein sequence ID" value="MBB2180621.1"/>
    <property type="molecule type" value="Genomic_DNA"/>
</dbReference>
<gene>
    <name evidence="10" type="ORF">HLH29_15895</name>
</gene>
<dbReference type="InterPro" id="IPR013328">
    <property type="entry name" value="6PGD_dom2"/>
</dbReference>
<comment type="catalytic activity">
    <reaction evidence="7">
        <text>carnitine + NAD(+) = 3-dehydrocarnitine + NADH + H(+)</text>
        <dbReference type="Rhea" id="RHEA:19265"/>
        <dbReference type="ChEBI" id="CHEBI:15378"/>
        <dbReference type="ChEBI" id="CHEBI:17126"/>
        <dbReference type="ChEBI" id="CHEBI:57540"/>
        <dbReference type="ChEBI" id="CHEBI:57885"/>
        <dbReference type="ChEBI" id="CHEBI:57945"/>
        <dbReference type="EC" id="1.1.1.108"/>
    </reaction>
</comment>
<dbReference type="NCBIfam" id="NF005716">
    <property type="entry name" value="PRK07531.1"/>
    <property type="match status" value="1"/>
</dbReference>
<dbReference type="InterPro" id="IPR029069">
    <property type="entry name" value="HotDog_dom_sf"/>
</dbReference>
<evidence type="ECO:0000313" key="10">
    <source>
        <dbReference type="EMBL" id="MBB2180621.1"/>
    </source>
</evidence>
<dbReference type="InterPro" id="IPR026578">
    <property type="entry name" value="L-carnitine_dehydrogenase"/>
</dbReference>
<dbReference type="CDD" id="cd00586">
    <property type="entry name" value="4HBT"/>
    <property type="match status" value="1"/>
</dbReference>
<evidence type="ECO:0000313" key="11">
    <source>
        <dbReference type="Proteomes" id="UP000525623"/>
    </source>
</evidence>
<dbReference type="Pfam" id="PF13279">
    <property type="entry name" value="4HBT_2"/>
    <property type="match status" value="1"/>
</dbReference>
<dbReference type="Pfam" id="PF02737">
    <property type="entry name" value="3HCDH_N"/>
    <property type="match status" value="1"/>
</dbReference>
<name>A0A7W4JG81_9PROT</name>
<feature type="domain" description="3-hydroxyacyl-CoA dehydrogenase NAD binding" evidence="9">
    <location>
        <begin position="12"/>
        <end position="186"/>
    </location>
</feature>
<dbReference type="GO" id="GO:0005737">
    <property type="term" value="C:cytoplasm"/>
    <property type="evidence" value="ECO:0007669"/>
    <property type="project" value="UniProtKB-SubCell"/>
</dbReference>
<dbReference type="SUPFAM" id="SSF51735">
    <property type="entry name" value="NAD(P)-binding Rossmann-fold domains"/>
    <property type="match status" value="1"/>
</dbReference>
<feature type="domain" description="3-hydroxyacyl-CoA dehydrogenase C-terminal" evidence="8">
    <location>
        <begin position="189"/>
        <end position="257"/>
    </location>
</feature>
<dbReference type="Gene3D" id="1.10.1040.10">
    <property type="entry name" value="N-(1-d-carboxylethyl)-l-norvaline Dehydrogenase, domain 2"/>
    <property type="match status" value="1"/>
</dbReference>
<dbReference type="Gene3D" id="3.40.50.720">
    <property type="entry name" value="NAD(P)-binding Rossmann-like Domain"/>
    <property type="match status" value="1"/>
</dbReference>
<keyword evidence="6 7" id="KW-0520">NAD</keyword>
<dbReference type="GO" id="GO:0006631">
    <property type="term" value="P:fatty acid metabolic process"/>
    <property type="evidence" value="ECO:0007669"/>
    <property type="project" value="InterPro"/>
</dbReference>
<evidence type="ECO:0000256" key="5">
    <source>
        <dbReference type="ARBA" id="ARBA00023002"/>
    </source>
</evidence>
<dbReference type="InterPro" id="IPR006176">
    <property type="entry name" value="3-OHacyl-CoA_DH_NAD-bd"/>
</dbReference>
<evidence type="ECO:0000256" key="4">
    <source>
        <dbReference type="ARBA" id="ARBA00022490"/>
    </source>
</evidence>
<comment type="subcellular location">
    <subcellularLocation>
        <location evidence="1 7">Cytoplasm</location>
    </subcellularLocation>
</comment>
<evidence type="ECO:0000256" key="1">
    <source>
        <dbReference type="ARBA" id="ARBA00004496"/>
    </source>
</evidence>
<evidence type="ECO:0000256" key="3">
    <source>
        <dbReference type="ARBA" id="ARBA00011738"/>
    </source>
</evidence>
<dbReference type="HAMAP" id="MF_02129">
    <property type="entry name" value="L_carnitine_dehydrog"/>
    <property type="match status" value="1"/>
</dbReference>
<comment type="caution">
    <text evidence="10">The sequence shown here is derived from an EMBL/GenBank/DDBJ whole genome shotgun (WGS) entry which is preliminary data.</text>
</comment>
<keyword evidence="11" id="KW-1185">Reference proteome</keyword>
<dbReference type="RefSeq" id="WP_182968355.1">
    <property type="nucleotide sequence ID" value="NZ_BAABGC010000019.1"/>
</dbReference>
<sequence>MTGEAFTPKRCGLVGGGVIGAGWAARFVLNGHDAVLYDPSSDSRARAEAILTMARAAWARLMPGALPPEGRLLIAATLDEALDDAAFVQESLPEIETLKCDVLGRIDALLPASVPIASSTSGLLPTRLQAGLRHPERFVVGHPFNPVYLLPLVEICGGAQTSDETKETVAAFYRAIGMQVLHVRKEVDGFIADRLLEALWREGLWLIEEGVATTAELDDAIRYGAGLRWSFMGTFLTYRLAGGDAGMRHFLAQFGPALKLPWTKLVAPELTDALIDRVASQSDEQAGGVTVRALEGLRDEALVKIIRALATVGPEGYAAGATLNAFIARNAGKATDEGTVAADGTLTSWHGTVSPDWIDYNGHMTEHRYLQVFGEATDNVLAVIGAGRDYVAAGHSFYTVETHLRHLGQAHDGMAITVRTHILDADAKRLHLFHTLTKAGDDAPLATAEHMLVHVDAVQGRSALIPESVATAIAALRAAQSALPIPEAAGRAVVMPRRP</sequence>
<dbReference type="Gene3D" id="3.10.129.10">
    <property type="entry name" value="Hotdog Thioesterase"/>
    <property type="match status" value="1"/>
</dbReference>
<dbReference type="InterPro" id="IPR006108">
    <property type="entry name" value="3HC_DH_C"/>
</dbReference>
<dbReference type="SUPFAM" id="SSF48179">
    <property type="entry name" value="6-phosphogluconate dehydrogenase C-terminal domain-like"/>
    <property type="match status" value="1"/>
</dbReference>
<evidence type="ECO:0000259" key="9">
    <source>
        <dbReference type="Pfam" id="PF02737"/>
    </source>
</evidence>
<reference evidence="10 11" key="1">
    <citation type="submission" date="2020-04" db="EMBL/GenBank/DDBJ databases">
        <title>Description of novel Gluconacetobacter.</title>
        <authorList>
            <person name="Sombolestani A."/>
        </authorList>
    </citation>
    <scope>NUCLEOTIDE SEQUENCE [LARGE SCALE GENOMIC DNA]</scope>
    <source>
        <strain evidence="10 11">LMG 27725</strain>
    </source>
</reference>
<evidence type="ECO:0000256" key="7">
    <source>
        <dbReference type="HAMAP-Rule" id="MF_02129"/>
    </source>
</evidence>
<dbReference type="GO" id="GO:0009437">
    <property type="term" value="P:carnitine metabolic process"/>
    <property type="evidence" value="ECO:0007669"/>
    <property type="project" value="UniProtKB-UniRule"/>
</dbReference>
<dbReference type="Pfam" id="PF00725">
    <property type="entry name" value="3HCDH"/>
    <property type="match status" value="1"/>
</dbReference>
<comment type="subunit">
    <text evidence="3 7">Homodimer.</text>
</comment>
<feature type="binding site" evidence="7">
    <location>
        <begin position="15"/>
        <end position="20"/>
    </location>
    <ligand>
        <name>NAD(+)</name>
        <dbReference type="ChEBI" id="CHEBI:57540"/>
    </ligand>
</feature>
<evidence type="ECO:0000256" key="2">
    <source>
        <dbReference type="ARBA" id="ARBA00004855"/>
    </source>
</evidence>
<accession>A0A7W4JG81</accession>
<dbReference type="PANTHER" id="PTHR48075">
    <property type="entry name" value="3-HYDROXYACYL-COA DEHYDROGENASE FAMILY PROTEIN"/>
    <property type="match status" value="1"/>
</dbReference>
<dbReference type="UniPathway" id="UPA00117"/>
<comment type="pathway">
    <text evidence="2 7">Amine and polyamine metabolism; carnitine metabolism.</text>
</comment>
<keyword evidence="4 7" id="KW-0963">Cytoplasm</keyword>
<dbReference type="GO" id="GO:0070403">
    <property type="term" value="F:NAD+ binding"/>
    <property type="evidence" value="ECO:0007669"/>
    <property type="project" value="InterPro"/>
</dbReference>
<protein>
    <recommendedName>
        <fullName evidence="7">L-carnitine dehydrogenase</fullName>
        <shortName evidence="7">CDH</shortName>
        <shortName evidence="7">L-CDH</shortName>
        <ecNumber evidence="7">1.1.1.108</ecNumber>
    </recommendedName>
</protein>
<organism evidence="10 11">
    <name type="scientific">Gluconacetobacter tumulicola</name>
    <dbReference type="NCBI Taxonomy" id="1017177"/>
    <lineage>
        <taxon>Bacteria</taxon>
        <taxon>Pseudomonadati</taxon>
        <taxon>Pseudomonadota</taxon>
        <taxon>Alphaproteobacteria</taxon>
        <taxon>Acetobacterales</taxon>
        <taxon>Acetobacteraceae</taxon>
        <taxon>Gluconacetobacter</taxon>
    </lineage>
</organism>
<evidence type="ECO:0000259" key="8">
    <source>
        <dbReference type="Pfam" id="PF00725"/>
    </source>
</evidence>
<dbReference type="PANTHER" id="PTHR48075:SF5">
    <property type="entry name" value="3-HYDROXYBUTYRYL-COA DEHYDROGENASE"/>
    <property type="match status" value="1"/>
</dbReference>
<dbReference type="AlphaFoldDB" id="A0A7W4JG81"/>
<dbReference type="GO" id="GO:0047728">
    <property type="term" value="F:carnitine 3-dehydrogenase activity"/>
    <property type="evidence" value="ECO:0007669"/>
    <property type="project" value="UniProtKB-UniRule"/>
</dbReference>
<proteinExistence type="inferred from homology"/>
<dbReference type="InterPro" id="IPR008927">
    <property type="entry name" value="6-PGluconate_DH-like_C_sf"/>
</dbReference>
<dbReference type="EC" id="1.1.1.108" evidence="7"/>
<dbReference type="SUPFAM" id="SSF54637">
    <property type="entry name" value="Thioesterase/thiol ester dehydrase-isomerase"/>
    <property type="match status" value="1"/>
</dbReference>
<evidence type="ECO:0000256" key="6">
    <source>
        <dbReference type="ARBA" id="ARBA00023027"/>
    </source>
</evidence>
<comment type="function">
    <text evidence="7">Catalyzes the NAD(+)-dependent oxidation of L-carnitine to 3-dehydrocarnitine.</text>
</comment>
<comment type="similarity">
    <text evidence="7">Belongs to the 3-hydroxyacyl-CoA dehydrogenase family. L-carnitine dehydrogenase subfamily.</text>
</comment>
<dbReference type="InterPro" id="IPR036291">
    <property type="entry name" value="NAD(P)-bd_dom_sf"/>
</dbReference>
<keyword evidence="5 7" id="KW-0560">Oxidoreductase</keyword>